<evidence type="ECO:0000259" key="4">
    <source>
        <dbReference type="SMART" id="SM01012"/>
    </source>
</evidence>
<dbReference type="AlphaFoldDB" id="A0A7G1P101"/>
<dbReference type="Gene3D" id="1.10.10.10">
    <property type="entry name" value="Winged helix-like DNA-binding domain superfamily/Winged helix DNA-binding domain"/>
    <property type="match status" value="1"/>
</dbReference>
<feature type="domain" description="ANTAR" evidence="4">
    <location>
        <begin position="150"/>
        <end position="223"/>
    </location>
</feature>
<dbReference type="SMART" id="SM01012">
    <property type="entry name" value="ANTAR"/>
    <property type="match status" value="1"/>
</dbReference>
<dbReference type="KEGG" id="sgm:GCM10017557_35210"/>
<reference evidence="5 6" key="1">
    <citation type="journal article" date="2014" name="Int. J. Syst. Evol. Microbiol.">
        <title>Complete genome sequence of Corynebacterium casei LMG S-19264T (=DSM 44701T), isolated from a smear-ripened cheese.</title>
        <authorList>
            <consortium name="US DOE Joint Genome Institute (JGI-PGF)"/>
            <person name="Walter F."/>
            <person name="Albersmeier A."/>
            <person name="Kalinowski J."/>
            <person name="Ruckert C."/>
        </authorList>
    </citation>
    <scope>NUCLEOTIDE SEQUENCE [LARGE SCALE GENOMIC DNA]</scope>
    <source>
        <strain evidence="5 6">JCM 4677</strain>
    </source>
</reference>
<name>A0A7G1P101_9ACTN</name>
<sequence length="244" mass="25647">MVDVSATLARILRDLPDGSGSGLLGGDPAWCADVLGVDGISVALEAGGVLTELVWSTPGSSTALDDVQCTVGEGPAFDAYRHRVLVAVPDLQRADTRRWPAFLPEAQRLGVQAMFCFPLNLGAVCLGVFTAQRAVPGPLNSAQMNDALIVAAAVTAALIRDSGQRKSFAQAEPHTELHRAAVHQATGIISVQAGVPLPEALAMLRAHAYRTDVPLLATAEEVVARRLHFRDNRDGTSAPSGNKD</sequence>
<keyword evidence="6" id="KW-1185">Reference proteome</keyword>
<evidence type="ECO:0000256" key="2">
    <source>
        <dbReference type="ARBA" id="ARBA00023163"/>
    </source>
</evidence>
<evidence type="ECO:0000256" key="1">
    <source>
        <dbReference type="ARBA" id="ARBA00023015"/>
    </source>
</evidence>
<proteinExistence type="predicted"/>
<keyword evidence="1" id="KW-0805">Transcription regulation</keyword>
<organism evidence="5 6">
    <name type="scientific">Streptomyces aurantiacus</name>
    <dbReference type="NCBI Taxonomy" id="47760"/>
    <lineage>
        <taxon>Bacteria</taxon>
        <taxon>Bacillati</taxon>
        <taxon>Actinomycetota</taxon>
        <taxon>Actinomycetes</taxon>
        <taxon>Kitasatosporales</taxon>
        <taxon>Streptomycetaceae</taxon>
        <taxon>Streptomyces</taxon>
        <taxon>Streptomyces aurantiacus group</taxon>
    </lineage>
</organism>
<dbReference type="EMBL" id="AP023440">
    <property type="protein sequence ID" value="BCL28662.1"/>
    <property type="molecule type" value="Genomic_DNA"/>
</dbReference>
<dbReference type="Gene3D" id="3.30.450.40">
    <property type="match status" value="1"/>
</dbReference>
<evidence type="ECO:0000313" key="5">
    <source>
        <dbReference type="EMBL" id="BCL28662.1"/>
    </source>
</evidence>
<dbReference type="Pfam" id="PF03861">
    <property type="entry name" value="ANTAR"/>
    <property type="match status" value="1"/>
</dbReference>
<feature type="domain" description="GAF" evidence="3">
    <location>
        <begin position="3"/>
        <end position="168"/>
    </location>
</feature>
<dbReference type="Proteomes" id="UP000516444">
    <property type="component" value="Chromosome"/>
</dbReference>
<dbReference type="InterPro" id="IPR005561">
    <property type="entry name" value="ANTAR"/>
</dbReference>
<gene>
    <name evidence="5" type="ORF">GCM10017557_35210</name>
</gene>
<evidence type="ECO:0000313" key="6">
    <source>
        <dbReference type="Proteomes" id="UP000516444"/>
    </source>
</evidence>
<protein>
    <submittedName>
        <fullName evidence="5">GAF domain-containing protein</fullName>
    </submittedName>
</protein>
<dbReference type="InterPro" id="IPR003018">
    <property type="entry name" value="GAF"/>
</dbReference>
<dbReference type="GO" id="GO:0003723">
    <property type="term" value="F:RNA binding"/>
    <property type="evidence" value="ECO:0007669"/>
    <property type="project" value="InterPro"/>
</dbReference>
<dbReference type="InterPro" id="IPR029016">
    <property type="entry name" value="GAF-like_dom_sf"/>
</dbReference>
<keyword evidence="2" id="KW-0804">Transcription</keyword>
<dbReference type="SUPFAM" id="SSF55781">
    <property type="entry name" value="GAF domain-like"/>
    <property type="match status" value="1"/>
</dbReference>
<dbReference type="SMART" id="SM00065">
    <property type="entry name" value="GAF"/>
    <property type="match status" value="1"/>
</dbReference>
<accession>A0A7G1P101</accession>
<evidence type="ECO:0000259" key="3">
    <source>
        <dbReference type="SMART" id="SM00065"/>
    </source>
</evidence>
<dbReference type="InterPro" id="IPR036388">
    <property type="entry name" value="WH-like_DNA-bd_sf"/>
</dbReference>